<dbReference type="EC" id="1.2.1.5" evidence="6"/>
<dbReference type="EMBL" id="WEGI01000003">
    <property type="protein sequence ID" value="MQY25814.1"/>
    <property type="molecule type" value="Genomic_DNA"/>
</dbReference>
<name>A0A7K0DLW6_9NOCA</name>
<dbReference type="PROSITE" id="PS00070">
    <property type="entry name" value="ALDEHYDE_DEHYDR_CYS"/>
    <property type="match status" value="1"/>
</dbReference>
<organism evidence="6 7">
    <name type="scientific">Nocardia aurantia</name>
    <dbReference type="NCBI Taxonomy" id="2585199"/>
    <lineage>
        <taxon>Bacteria</taxon>
        <taxon>Bacillati</taxon>
        <taxon>Actinomycetota</taxon>
        <taxon>Actinomycetes</taxon>
        <taxon>Mycobacteriales</taxon>
        <taxon>Nocardiaceae</taxon>
        <taxon>Nocardia</taxon>
    </lineage>
</organism>
<reference evidence="6 7" key="1">
    <citation type="submission" date="2019-10" db="EMBL/GenBank/DDBJ databases">
        <title>Nocardia macrotermitis sp. nov. and Nocardia aurantia sp. nov., isolated from the gut of fungus growing-termite Macrotermes natalensis.</title>
        <authorList>
            <person name="Benndorf R."/>
            <person name="Schwitalla J."/>
            <person name="Martin K."/>
            <person name="De Beer W."/>
            <person name="Kaster A.-K."/>
            <person name="Vollmers J."/>
            <person name="Poulsen M."/>
            <person name="Beemelmanns C."/>
        </authorList>
    </citation>
    <scope>NUCLEOTIDE SEQUENCE [LARGE SCALE GENOMIC DNA]</scope>
    <source>
        <strain evidence="6 7">RB56</strain>
    </source>
</reference>
<comment type="caution">
    <text evidence="6">The sequence shown here is derived from an EMBL/GenBank/DDBJ whole genome shotgun (WGS) entry which is preliminary data.</text>
</comment>
<dbReference type="Gene3D" id="3.40.605.10">
    <property type="entry name" value="Aldehyde Dehydrogenase, Chain A, domain 1"/>
    <property type="match status" value="1"/>
</dbReference>
<dbReference type="PROSITE" id="PS00687">
    <property type="entry name" value="ALDEHYDE_DEHYDR_GLU"/>
    <property type="match status" value="1"/>
</dbReference>
<keyword evidence="7" id="KW-1185">Reference proteome</keyword>
<evidence type="ECO:0000313" key="6">
    <source>
        <dbReference type="EMBL" id="MQY25814.1"/>
    </source>
</evidence>
<feature type="domain" description="Aldehyde dehydrogenase" evidence="5">
    <location>
        <begin position="30"/>
        <end position="489"/>
    </location>
</feature>
<evidence type="ECO:0000256" key="2">
    <source>
        <dbReference type="ARBA" id="ARBA00023002"/>
    </source>
</evidence>
<feature type="active site" evidence="3">
    <location>
        <position position="261"/>
    </location>
</feature>
<dbReference type="InterPro" id="IPR016161">
    <property type="entry name" value="Ald_DH/histidinol_DH"/>
</dbReference>
<evidence type="ECO:0000256" key="4">
    <source>
        <dbReference type="RuleBase" id="RU003345"/>
    </source>
</evidence>
<dbReference type="InterPro" id="IPR016160">
    <property type="entry name" value="Ald_DH_CS_CYS"/>
</dbReference>
<dbReference type="Gene3D" id="3.40.309.10">
    <property type="entry name" value="Aldehyde Dehydrogenase, Chain A, domain 2"/>
    <property type="match status" value="1"/>
</dbReference>
<comment type="similarity">
    <text evidence="1 4">Belongs to the aldehyde dehydrogenase family.</text>
</comment>
<dbReference type="FunFam" id="3.40.605.10:FF:000001">
    <property type="entry name" value="Aldehyde dehydrogenase 1"/>
    <property type="match status" value="1"/>
</dbReference>
<evidence type="ECO:0000259" key="5">
    <source>
        <dbReference type="Pfam" id="PF00171"/>
    </source>
</evidence>
<dbReference type="SUPFAM" id="SSF53720">
    <property type="entry name" value="ALDH-like"/>
    <property type="match status" value="1"/>
</dbReference>
<dbReference type="RefSeq" id="WP_153339701.1">
    <property type="nucleotide sequence ID" value="NZ_WEGI01000003.1"/>
</dbReference>
<dbReference type="PANTHER" id="PTHR11699">
    <property type="entry name" value="ALDEHYDE DEHYDROGENASE-RELATED"/>
    <property type="match status" value="1"/>
</dbReference>
<evidence type="ECO:0000256" key="3">
    <source>
        <dbReference type="PROSITE-ProRule" id="PRU10007"/>
    </source>
</evidence>
<dbReference type="OrthoDB" id="6882680at2"/>
<evidence type="ECO:0000256" key="1">
    <source>
        <dbReference type="ARBA" id="ARBA00009986"/>
    </source>
</evidence>
<evidence type="ECO:0000313" key="7">
    <source>
        <dbReference type="Proteomes" id="UP000431401"/>
    </source>
</evidence>
<protein>
    <submittedName>
        <fullName evidence="6">NADP/NAD-dependent aldehyde dehydrogenase PuuC</fullName>
        <ecNumber evidence="6">1.2.1.5</ecNumber>
    </submittedName>
</protein>
<dbReference type="FunFam" id="3.40.309.10:FF:000012">
    <property type="entry name" value="Betaine aldehyde dehydrogenase"/>
    <property type="match status" value="1"/>
</dbReference>
<gene>
    <name evidence="6" type="primary">puuC</name>
    <name evidence="6" type="ORF">NRB56_13730</name>
</gene>
<dbReference type="InterPro" id="IPR016163">
    <property type="entry name" value="Ald_DH_C"/>
</dbReference>
<dbReference type="Pfam" id="PF00171">
    <property type="entry name" value="Aldedh"/>
    <property type="match status" value="1"/>
</dbReference>
<dbReference type="Proteomes" id="UP000431401">
    <property type="component" value="Unassembled WGS sequence"/>
</dbReference>
<dbReference type="InterPro" id="IPR015590">
    <property type="entry name" value="Aldehyde_DH_dom"/>
</dbReference>
<accession>A0A7K0DLW6</accession>
<dbReference type="InterPro" id="IPR029510">
    <property type="entry name" value="Ald_DH_CS_GLU"/>
</dbReference>
<dbReference type="GO" id="GO:0004030">
    <property type="term" value="F:aldehyde dehydrogenase [NAD(P)+] activity"/>
    <property type="evidence" value="ECO:0007669"/>
    <property type="project" value="UniProtKB-EC"/>
</dbReference>
<sequence length="494" mass="51849">MTSLEKLDDFLGRPLGLVIDGAEAPAALGGEFDVLDPATGTVITRVADGTEADVDRAVAAARAAFDGWSSLAPAARADLLWRLGARLEELAAEFARLEAIDNGKPVAEALAVDIPLCAGLMKYYAGWATKIEGETIPTAGGAPFHVYTRREPVGVVAAIIPWNFPLLMCGYKLGPALAAGNTVVLKPAEQTPLSALRLAQVIAEVGFPPGVVNVVTGFGPSAGAPLAAHPDVDKVTFTGETGTGRKIMTAAAGNMKRLSLELGGKSPSLVFADADLDAAVEGTFGAVFFNQGQCCIAGARVYVEDSVYDEFLDRLVERASRVRLGSGQAAGTTMGPLVSAEQRDRVLALIGSGLAEGARAALGGIEPAAGIGLDDGYFVRPTILTEVTADMRVMREEIFGPVALVSRFHSEDEAIRAANDTAYGLASGVWTRDIKRGHRLAARLRAGVVWLNTYGWFDVAVPYGGFALSGFGKELGREALDAYLQTKTVWVDLS</sequence>
<proteinExistence type="inferred from homology"/>
<dbReference type="InterPro" id="IPR016162">
    <property type="entry name" value="Ald_DH_N"/>
</dbReference>
<dbReference type="AlphaFoldDB" id="A0A7K0DLW6"/>
<keyword evidence="2 4" id="KW-0560">Oxidoreductase</keyword>